<organism evidence="2 3">
    <name type="scientific">Babesia bigemina</name>
    <dbReference type="NCBI Taxonomy" id="5866"/>
    <lineage>
        <taxon>Eukaryota</taxon>
        <taxon>Sar</taxon>
        <taxon>Alveolata</taxon>
        <taxon>Apicomplexa</taxon>
        <taxon>Aconoidasida</taxon>
        <taxon>Piroplasmida</taxon>
        <taxon>Babesiidae</taxon>
        <taxon>Babesia</taxon>
    </lineage>
</organism>
<dbReference type="EMBL" id="LK391707">
    <property type="protein sequence ID" value="CDR94715.1"/>
    <property type="molecule type" value="Genomic_DNA"/>
</dbReference>
<evidence type="ECO:0000313" key="2">
    <source>
        <dbReference type="EMBL" id="CDR94715.1"/>
    </source>
</evidence>
<evidence type="ECO:0000313" key="3">
    <source>
        <dbReference type="Proteomes" id="UP000033188"/>
    </source>
</evidence>
<gene>
    <name evidence="2" type="ORF">BBBOND_0110130</name>
</gene>
<proteinExistence type="predicted"/>
<keyword evidence="3" id="KW-1185">Reference proteome</keyword>
<keyword evidence="1" id="KW-0732">Signal</keyword>
<dbReference type="AlphaFoldDB" id="A0A061DAG2"/>
<dbReference type="RefSeq" id="XP_012766901.1">
    <property type="nucleotide sequence ID" value="XM_012911447.1"/>
</dbReference>
<sequence>MWAPVIAALLLCSTWLPSAHAVTAHKEQDRGDDNHPDRMKYAGPILTSMCTTTSIGTTGTGYSTISRIRTSDFMRRQDGMLIDARASLFQRALYNTTHPRNVKGFTKQPPDLHDRLHSIHDGYYSPIPAADFININEPYYYELLAEQVM</sequence>
<feature type="signal peptide" evidence="1">
    <location>
        <begin position="1"/>
        <end position="21"/>
    </location>
</feature>
<dbReference type="KEGG" id="bbig:BBBOND_0110130"/>
<dbReference type="Proteomes" id="UP000033188">
    <property type="component" value="Chromosome 1"/>
</dbReference>
<dbReference type="OrthoDB" id="365257at2759"/>
<evidence type="ECO:0000256" key="1">
    <source>
        <dbReference type="SAM" id="SignalP"/>
    </source>
</evidence>
<feature type="chain" id="PRO_5001595954" evidence="1">
    <location>
        <begin position="22"/>
        <end position="149"/>
    </location>
</feature>
<name>A0A061DAG2_BABBI</name>
<dbReference type="GeneID" id="24563256"/>
<reference evidence="3" key="1">
    <citation type="journal article" date="2014" name="Nucleic Acids Res.">
        <title>The evolutionary dynamics of variant antigen genes in Babesia reveal a history of genomic innovation underlying host-parasite interaction.</title>
        <authorList>
            <person name="Jackson A.P."/>
            <person name="Otto T.D."/>
            <person name="Darby A."/>
            <person name="Ramaprasad A."/>
            <person name="Xia D."/>
            <person name="Echaide I.E."/>
            <person name="Farber M."/>
            <person name="Gahlot S."/>
            <person name="Gamble J."/>
            <person name="Gupta D."/>
            <person name="Gupta Y."/>
            <person name="Jackson L."/>
            <person name="Malandrin L."/>
            <person name="Malas T.B."/>
            <person name="Moussa E."/>
            <person name="Nair M."/>
            <person name="Reid A.J."/>
            <person name="Sanders M."/>
            <person name="Sharma J."/>
            <person name="Tracey A."/>
            <person name="Quail M.A."/>
            <person name="Weir W."/>
            <person name="Wastling J.M."/>
            <person name="Hall N."/>
            <person name="Willadsen P."/>
            <person name="Lingelbach K."/>
            <person name="Shiels B."/>
            <person name="Tait A."/>
            <person name="Berriman M."/>
            <person name="Allred D.R."/>
            <person name="Pain A."/>
        </authorList>
    </citation>
    <scope>NUCLEOTIDE SEQUENCE [LARGE SCALE GENOMIC DNA]</scope>
    <source>
        <strain evidence="3">Bond</strain>
    </source>
</reference>
<dbReference type="VEuPathDB" id="PiroplasmaDB:BBBOND_0110130"/>
<accession>A0A061DAG2</accession>
<protein>
    <submittedName>
        <fullName evidence="2">Membrane protein, putative</fullName>
    </submittedName>
</protein>